<dbReference type="Proteomes" id="UP001519309">
    <property type="component" value="Unassembled WGS sequence"/>
</dbReference>
<gene>
    <name evidence="1" type="ORF">J2Z21_000955</name>
</gene>
<dbReference type="RefSeq" id="WP_159399899.1">
    <property type="nucleotide sequence ID" value="NZ_CP016279.1"/>
</dbReference>
<evidence type="ECO:0000313" key="2">
    <source>
        <dbReference type="Proteomes" id="UP001519309"/>
    </source>
</evidence>
<accession>A0ABS4LLF3</accession>
<organism evidence="1 2">
    <name type="scientific">Streptomyces griseochromogenes</name>
    <dbReference type="NCBI Taxonomy" id="68214"/>
    <lineage>
        <taxon>Bacteria</taxon>
        <taxon>Bacillati</taxon>
        <taxon>Actinomycetota</taxon>
        <taxon>Actinomycetes</taxon>
        <taxon>Kitasatosporales</taxon>
        <taxon>Streptomycetaceae</taxon>
        <taxon>Streptomyces</taxon>
    </lineage>
</organism>
<sequence>MPTTHPVLSFQASGDTVWLWDPDPARGRDTSRHALRLRAEDMQLVAATGRHCAARATPRT</sequence>
<keyword evidence="2" id="KW-1185">Reference proteome</keyword>
<dbReference type="EMBL" id="JAGGLP010000002">
    <property type="protein sequence ID" value="MBP2048031.1"/>
    <property type="molecule type" value="Genomic_DNA"/>
</dbReference>
<reference evidence="1 2" key="1">
    <citation type="submission" date="2021-03" db="EMBL/GenBank/DDBJ databases">
        <title>Genomic Encyclopedia of Type Strains, Phase IV (KMG-IV): sequencing the most valuable type-strain genomes for metagenomic binning, comparative biology and taxonomic classification.</title>
        <authorList>
            <person name="Goeker M."/>
        </authorList>
    </citation>
    <scope>NUCLEOTIDE SEQUENCE [LARGE SCALE GENOMIC DNA]</scope>
    <source>
        <strain evidence="1 2">DSM 40499</strain>
    </source>
</reference>
<proteinExistence type="predicted"/>
<evidence type="ECO:0000313" key="1">
    <source>
        <dbReference type="EMBL" id="MBP2048031.1"/>
    </source>
</evidence>
<comment type="caution">
    <text evidence="1">The sequence shown here is derived from an EMBL/GenBank/DDBJ whole genome shotgun (WGS) entry which is preliminary data.</text>
</comment>
<name>A0ABS4LLF3_9ACTN</name>
<protein>
    <submittedName>
        <fullName evidence="1">Mono/diheme cytochrome c family protein</fullName>
    </submittedName>
</protein>